<reference evidence="1 2" key="1">
    <citation type="submission" date="2015-06" db="EMBL/GenBank/DDBJ databases">
        <title>Draft Genome Sequence of Parabacteroides goldsteinii with Putative Novel Metallo-Beta-Lactamases Isolated from a Blood Culture from a Human Patient.</title>
        <authorList>
            <person name="Krogh T.J."/>
            <person name="Agergaard C.N."/>
            <person name="Moller-Jensen J."/>
            <person name="Justesen U.S."/>
        </authorList>
    </citation>
    <scope>NUCLEOTIDE SEQUENCE [LARGE SCALE GENOMIC DNA]</scope>
    <source>
        <strain evidence="1 2">910340</strain>
    </source>
</reference>
<evidence type="ECO:0000313" key="1">
    <source>
        <dbReference type="EMBL" id="KMM33621.1"/>
    </source>
</evidence>
<dbReference type="Proteomes" id="UP000036166">
    <property type="component" value="Unassembled WGS sequence"/>
</dbReference>
<dbReference type="PATRIC" id="fig|328812.4.peg.2972"/>
<organism evidence="1 2">
    <name type="scientific">Parabacteroides goldsteinii</name>
    <dbReference type="NCBI Taxonomy" id="328812"/>
    <lineage>
        <taxon>Bacteria</taxon>
        <taxon>Pseudomonadati</taxon>
        <taxon>Bacteroidota</taxon>
        <taxon>Bacteroidia</taxon>
        <taxon>Bacteroidales</taxon>
        <taxon>Tannerellaceae</taxon>
        <taxon>Parabacteroides</taxon>
    </lineage>
</organism>
<sequence length="115" mass="12517">MKVNFNKAFKNYKGEDSLIEVEVLKDGKKVIEKQPQMISDLVCRCLFSGETIERTGDAAKDNANKLTAHNLCMRIIGAKGAIEITTEEATLIKQSVSSLNAGGYAQIVNLIEGGK</sequence>
<comment type="caution">
    <text evidence="1">The sequence shown here is derived from an EMBL/GenBank/DDBJ whole genome shotgun (WGS) entry which is preliminary data.</text>
</comment>
<dbReference type="EMBL" id="LFJV01000033">
    <property type="protein sequence ID" value="KMM33621.1"/>
    <property type="molecule type" value="Genomic_DNA"/>
</dbReference>
<evidence type="ECO:0008006" key="3">
    <source>
        <dbReference type="Google" id="ProtNLM"/>
    </source>
</evidence>
<accession>A0A0J6CBP0</accession>
<dbReference type="RefSeq" id="WP_048315568.1">
    <property type="nucleotide sequence ID" value="NZ_LFJV01000033.1"/>
</dbReference>
<dbReference type="AlphaFoldDB" id="A0A0J6CBP0"/>
<gene>
    <name evidence="1" type="ORF">ACM15_11325</name>
</gene>
<protein>
    <recommendedName>
        <fullName evidence="3">TerB family tellurite resistance protein</fullName>
    </recommendedName>
</protein>
<evidence type="ECO:0000313" key="2">
    <source>
        <dbReference type="Proteomes" id="UP000036166"/>
    </source>
</evidence>
<proteinExistence type="predicted"/>
<name>A0A0J6CBP0_9BACT</name>